<sequence>MNRKNFLASILGMGSLLSLKAFNTSDKSKTMNNYSNELFATFGAIHLNNTSIEKATEFWNRIVGMKLRKTYNKTAEFGSENKTLIVVHEAATAPYMAGYSGMYHVAIHATTASEFAKMMYRIFANNYPCSPTDHTMSKSVYLTDSDGVTIEITLETPERFKRVVTTGGLKIEAADGSLHSASSPLDVEAVMKELKDKDLSGYVSDETKIGHIHLYANSVEKSNTFYRQMGFEQFNFLPQFMYADVGAGGTYHHRIVMNSWHGQNRPLAPANNAGMRHYHIVFKTKERLTKALNSVSTYEEKEGGFWVNDPTGNLIFLTHV</sequence>
<dbReference type="InterPro" id="IPR004360">
    <property type="entry name" value="Glyas_Fos-R_dOase_dom"/>
</dbReference>
<dbReference type="RefSeq" id="WP_379839107.1">
    <property type="nucleotide sequence ID" value="NZ_JBHRYQ010000001.1"/>
</dbReference>
<proteinExistence type="predicted"/>
<dbReference type="PANTHER" id="PTHR43279">
    <property type="entry name" value="CATECHOL-2,3-DIOXYGENASE"/>
    <property type="match status" value="1"/>
</dbReference>
<dbReference type="Pfam" id="PF00903">
    <property type="entry name" value="Glyoxalase"/>
    <property type="match status" value="1"/>
</dbReference>
<dbReference type="Gene3D" id="3.10.180.10">
    <property type="entry name" value="2,3-Dihydroxybiphenyl 1,2-Dioxygenase, domain 1"/>
    <property type="match status" value="2"/>
</dbReference>
<evidence type="ECO:0000313" key="3">
    <source>
        <dbReference type="Proteomes" id="UP001595616"/>
    </source>
</evidence>
<protein>
    <submittedName>
        <fullName evidence="2">VOC family protein</fullName>
    </submittedName>
</protein>
<gene>
    <name evidence="2" type="ORF">ACFOOI_16375</name>
</gene>
<evidence type="ECO:0000313" key="2">
    <source>
        <dbReference type="EMBL" id="MFC3812239.1"/>
    </source>
</evidence>
<dbReference type="EMBL" id="JBHRYQ010000001">
    <property type="protein sequence ID" value="MFC3812239.1"/>
    <property type="molecule type" value="Genomic_DNA"/>
</dbReference>
<accession>A0ABV7Z046</accession>
<dbReference type="PROSITE" id="PS51819">
    <property type="entry name" value="VOC"/>
    <property type="match status" value="1"/>
</dbReference>
<feature type="domain" description="VOC" evidence="1">
    <location>
        <begin position="41"/>
        <end position="155"/>
    </location>
</feature>
<dbReference type="InterPro" id="IPR037523">
    <property type="entry name" value="VOC_core"/>
</dbReference>
<dbReference type="SUPFAM" id="SSF54593">
    <property type="entry name" value="Glyoxalase/Bleomycin resistance protein/Dihydroxybiphenyl dioxygenase"/>
    <property type="match status" value="2"/>
</dbReference>
<dbReference type="InterPro" id="IPR029068">
    <property type="entry name" value="Glyas_Bleomycin-R_OHBP_Dase"/>
</dbReference>
<dbReference type="PANTHER" id="PTHR43279:SF1">
    <property type="entry name" value="CATECHOL-2,3-DIOXYGENASE"/>
    <property type="match status" value="1"/>
</dbReference>
<dbReference type="Proteomes" id="UP001595616">
    <property type="component" value="Unassembled WGS sequence"/>
</dbReference>
<evidence type="ECO:0000259" key="1">
    <source>
        <dbReference type="PROSITE" id="PS51819"/>
    </source>
</evidence>
<comment type="caution">
    <text evidence="2">The sequence shown here is derived from an EMBL/GenBank/DDBJ whole genome shotgun (WGS) entry which is preliminary data.</text>
</comment>
<organism evidence="2 3">
    <name type="scientific">Lacihabitans lacunae</name>
    <dbReference type="NCBI Taxonomy" id="1028214"/>
    <lineage>
        <taxon>Bacteria</taxon>
        <taxon>Pseudomonadati</taxon>
        <taxon>Bacteroidota</taxon>
        <taxon>Cytophagia</taxon>
        <taxon>Cytophagales</taxon>
        <taxon>Leadbetterellaceae</taxon>
        <taxon>Lacihabitans</taxon>
    </lineage>
</organism>
<keyword evidence="3" id="KW-1185">Reference proteome</keyword>
<reference evidence="3" key="1">
    <citation type="journal article" date="2019" name="Int. J. Syst. Evol. Microbiol.">
        <title>The Global Catalogue of Microorganisms (GCM) 10K type strain sequencing project: providing services to taxonomists for standard genome sequencing and annotation.</title>
        <authorList>
            <consortium name="The Broad Institute Genomics Platform"/>
            <consortium name="The Broad Institute Genome Sequencing Center for Infectious Disease"/>
            <person name="Wu L."/>
            <person name="Ma J."/>
        </authorList>
    </citation>
    <scope>NUCLEOTIDE SEQUENCE [LARGE SCALE GENOMIC DNA]</scope>
    <source>
        <strain evidence="3">CECT 7956</strain>
    </source>
</reference>
<name>A0ABV7Z046_9BACT</name>